<name>A0A8H6SJY1_MYCCL</name>
<evidence type="ECO:0000256" key="9">
    <source>
        <dbReference type="ARBA" id="ARBA00038298"/>
    </source>
</evidence>
<reference evidence="14" key="1">
    <citation type="submission" date="2020-05" db="EMBL/GenBank/DDBJ databases">
        <title>Mycena genomes resolve the evolution of fungal bioluminescence.</title>
        <authorList>
            <person name="Tsai I.J."/>
        </authorList>
    </citation>
    <scope>NUCLEOTIDE SEQUENCE</scope>
    <source>
        <strain evidence="14">110903Hualien_Pintung</strain>
    </source>
</reference>
<accession>A0A8H6SJY1</accession>
<dbReference type="GO" id="GO:0019706">
    <property type="term" value="F:protein-cysteine S-palmitoyltransferase activity"/>
    <property type="evidence" value="ECO:0007669"/>
    <property type="project" value="UniProtKB-EC"/>
</dbReference>
<dbReference type="GO" id="GO:0005783">
    <property type="term" value="C:endoplasmic reticulum"/>
    <property type="evidence" value="ECO:0007669"/>
    <property type="project" value="TreeGrafter"/>
</dbReference>
<keyword evidence="3 11" id="KW-0812">Transmembrane</keyword>
<dbReference type="InterPro" id="IPR001594">
    <property type="entry name" value="Palmitoyltrfase_DHHC"/>
</dbReference>
<comment type="similarity">
    <text evidence="9">Belongs to the DHHC palmitoyltransferase family. PFA5 subfamily.</text>
</comment>
<dbReference type="EMBL" id="JACAZE010000013">
    <property type="protein sequence ID" value="KAF7300383.1"/>
    <property type="molecule type" value="Genomic_DNA"/>
</dbReference>
<sequence length="459" mass="51688">MSPPGARPSQPPPPDATPLQRTKRHFDLCGAVSEATAEARERRAKRREKPQPWLVQKFMIPVVLGILGYAAYVYAGRFVRSEITGSGGRKRVGLGVGLLVPWCLLWLWTLWAYVKVVLTPPGNARDYVSKSPTRPRLPPNPMWDQWQQPDPERDAALASIEAGRIGVGGPSYEAQSSLNHSTDTSHLRPPPKLPFEIPQNRRAPRGRMPPTTAVLHPANRWCSKCEIVKPYRAHHCRICGTCILKFDHHCPWIGQCVGARNHKFFVNFNLASALLAIYTFVSLLGVRASRWKSGNGVDAQEVVIVGFTDVDETLYRSGLFLLFTSSLLGAHIRMILLAQTSVESIPVHTIKDREKAQLAADGWGFWEGRCADLEVLFRRRKREILASYDAEWGAPDTEGNIWWPGSMQAAWEDVMGDSMLGWIFPTGRPLGDGMSYEPNPRFDKEGRWRRRAEWPAELR</sequence>
<evidence type="ECO:0000256" key="10">
    <source>
        <dbReference type="ARBA" id="ARBA00048048"/>
    </source>
</evidence>
<evidence type="ECO:0000256" key="5">
    <source>
        <dbReference type="ARBA" id="ARBA00023136"/>
    </source>
</evidence>
<evidence type="ECO:0000256" key="12">
    <source>
        <dbReference type="SAM" id="MobiDB-lite"/>
    </source>
</evidence>
<evidence type="ECO:0000259" key="13">
    <source>
        <dbReference type="Pfam" id="PF01529"/>
    </source>
</evidence>
<dbReference type="OrthoDB" id="1436450at2759"/>
<dbReference type="AlphaFoldDB" id="A0A8H6SJY1"/>
<evidence type="ECO:0000256" key="2">
    <source>
        <dbReference type="ARBA" id="ARBA00022679"/>
    </source>
</evidence>
<organism evidence="14 15">
    <name type="scientific">Mycena chlorophos</name>
    <name type="common">Agaric fungus</name>
    <name type="synonym">Agaricus chlorophos</name>
    <dbReference type="NCBI Taxonomy" id="658473"/>
    <lineage>
        <taxon>Eukaryota</taxon>
        <taxon>Fungi</taxon>
        <taxon>Dikarya</taxon>
        <taxon>Basidiomycota</taxon>
        <taxon>Agaricomycotina</taxon>
        <taxon>Agaricomycetes</taxon>
        <taxon>Agaricomycetidae</taxon>
        <taxon>Agaricales</taxon>
        <taxon>Marasmiineae</taxon>
        <taxon>Mycenaceae</taxon>
        <taxon>Mycena</taxon>
    </lineage>
</organism>
<protein>
    <recommendedName>
        <fullName evidence="11">Palmitoyltransferase</fullName>
        <ecNumber evidence="11">2.3.1.225</ecNumber>
    </recommendedName>
</protein>
<feature type="region of interest" description="Disordered" evidence="12">
    <location>
        <begin position="176"/>
        <end position="207"/>
    </location>
</feature>
<proteinExistence type="inferred from homology"/>
<evidence type="ECO:0000256" key="1">
    <source>
        <dbReference type="ARBA" id="ARBA00004141"/>
    </source>
</evidence>
<evidence type="ECO:0000256" key="4">
    <source>
        <dbReference type="ARBA" id="ARBA00022989"/>
    </source>
</evidence>
<dbReference type="GO" id="GO:0005794">
    <property type="term" value="C:Golgi apparatus"/>
    <property type="evidence" value="ECO:0007669"/>
    <property type="project" value="TreeGrafter"/>
</dbReference>
<keyword evidence="2 11" id="KW-0808">Transferase</keyword>
<dbReference type="Pfam" id="PF01529">
    <property type="entry name" value="DHHC"/>
    <property type="match status" value="1"/>
</dbReference>
<keyword evidence="5 11" id="KW-0472">Membrane</keyword>
<gene>
    <name evidence="14" type="ORF">HMN09_00921700</name>
</gene>
<keyword evidence="7" id="KW-0449">Lipoprotein</keyword>
<feature type="region of interest" description="Disordered" evidence="12">
    <location>
        <begin position="1"/>
        <end position="20"/>
    </location>
</feature>
<feature type="domain" description="Palmitoyltransferase DHHC" evidence="13">
    <location>
        <begin position="219"/>
        <end position="345"/>
    </location>
</feature>
<evidence type="ECO:0000256" key="6">
    <source>
        <dbReference type="ARBA" id="ARBA00023139"/>
    </source>
</evidence>
<feature type="transmembrane region" description="Helical" evidence="11">
    <location>
        <begin position="92"/>
        <end position="114"/>
    </location>
</feature>
<evidence type="ECO:0000256" key="3">
    <source>
        <dbReference type="ARBA" id="ARBA00022692"/>
    </source>
</evidence>
<comment type="catalytic activity">
    <reaction evidence="10 11">
        <text>L-cysteinyl-[protein] + hexadecanoyl-CoA = S-hexadecanoyl-L-cysteinyl-[protein] + CoA</text>
        <dbReference type="Rhea" id="RHEA:36683"/>
        <dbReference type="Rhea" id="RHEA-COMP:10131"/>
        <dbReference type="Rhea" id="RHEA-COMP:11032"/>
        <dbReference type="ChEBI" id="CHEBI:29950"/>
        <dbReference type="ChEBI" id="CHEBI:57287"/>
        <dbReference type="ChEBI" id="CHEBI:57379"/>
        <dbReference type="ChEBI" id="CHEBI:74151"/>
        <dbReference type="EC" id="2.3.1.225"/>
    </reaction>
</comment>
<comment type="domain">
    <text evidence="11">The DHHC domain is required for palmitoyltransferase activity.</text>
</comment>
<evidence type="ECO:0000256" key="8">
    <source>
        <dbReference type="ARBA" id="ARBA00023315"/>
    </source>
</evidence>
<dbReference type="GO" id="GO:0006612">
    <property type="term" value="P:protein targeting to membrane"/>
    <property type="evidence" value="ECO:0007669"/>
    <property type="project" value="TreeGrafter"/>
</dbReference>
<comment type="subcellular location">
    <subcellularLocation>
        <location evidence="1">Membrane</location>
        <topology evidence="1">Multi-pass membrane protein</topology>
    </subcellularLocation>
</comment>
<dbReference type="EC" id="2.3.1.225" evidence="11"/>
<evidence type="ECO:0000313" key="14">
    <source>
        <dbReference type="EMBL" id="KAF7300383.1"/>
    </source>
</evidence>
<dbReference type="Proteomes" id="UP000613580">
    <property type="component" value="Unassembled WGS sequence"/>
</dbReference>
<feature type="transmembrane region" description="Helical" evidence="11">
    <location>
        <begin position="264"/>
        <end position="286"/>
    </location>
</feature>
<feature type="transmembrane region" description="Helical" evidence="11">
    <location>
        <begin position="58"/>
        <end position="80"/>
    </location>
</feature>
<evidence type="ECO:0000313" key="15">
    <source>
        <dbReference type="Proteomes" id="UP000613580"/>
    </source>
</evidence>
<dbReference type="InterPro" id="IPR039859">
    <property type="entry name" value="PFA4/ZDH16/20/ERF2-like"/>
</dbReference>
<dbReference type="PANTHER" id="PTHR22883:SF23">
    <property type="entry name" value="PALMITOYLTRANSFERASE ZDHHC6"/>
    <property type="match status" value="1"/>
</dbReference>
<dbReference type="PROSITE" id="PS50216">
    <property type="entry name" value="DHHC"/>
    <property type="match status" value="1"/>
</dbReference>
<dbReference type="GO" id="GO:0016020">
    <property type="term" value="C:membrane"/>
    <property type="evidence" value="ECO:0007669"/>
    <property type="project" value="UniProtKB-SubCell"/>
</dbReference>
<feature type="compositionally biased region" description="Pro residues" evidence="12">
    <location>
        <begin position="1"/>
        <end position="16"/>
    </location>
</feature>
<keyword evidence="8 11" id="KW-0012">Acyltransferase</keyword>
<dbReference type="PANTHER" id="PTHR22883">
    <property type="entry name" value="ZINC FINGER DHHC DOMAIN CONTAINING PROTEIN"/>
    <property type="match status" value="1"/>
</dbReference>
<keyword evidence="4 11" id="KW-1133">Transmembrane helix</keyword>
<keyword evidence="6" id="KW-0564">Palmitate</keyword>
<evidence type="ECO:0000256" key="7">
    <source>
        <dbReference type="ARBA" id="ARBA00023288"/>
    </source>
</evidence>
<evidence type="ECO:0000256" key="11">
    <source>
        <dbReference type="RuleBase" id="RU079119"/>
    </source>
</evidence>
<keyword evidence="15" id="KW-1185">Reference proteome</keyword>
<comment type="caution">
    <text evidence="14">The sequence shown here is derived from an EMBL/GenBank/DDBJ whole genome shotgun (WGS) entry which is preliminary data.</text>
</comment>